<reference evidence="3" key="1">
    <citation type="submission" date="2017-01" db="EMBL/GenBank/DDBJ databases">
        <authorList>
            <person name="Varghese N."/>
            <person name="Submissions S."/>
        </authorList>
    </citation>
    <scope>NUCLEOTIDE SEQUENCE [LARGE SCALE GENOMIC DNA]</scope>
    <source>
        <strain evidence="3">DSM 21054</strain>
    </source>
</reference>
<dbReference type="InterPro" id="IPR019277">
    <property type="entry name" value="DUF2304"/>
</dbReference>
<accession>A0A173M9W6</accession>
<organism evidence="2 3">
    <name type="scientific">Filimonas lacunae</name>
    <dbReference type="NCBI Taxonomy" id="477680"/>
    <lineage>
        <taxon>Bacteria</taxon>
        <taxon>Pseudomonadati</taxon>
        <taxon>Bacteroidota</taxon>
        <taxon>Chitinophagia</taxon>
        <taxon>Chitinophagales</taxon>
        <taxon>Chitinophagaceae</taxon>
        <taxon>Filimonas</taxon>
    </lineage>
</organism>
<protein>
    <recommendedName>
        <fullName evidence="4">DUF2304 domain-containing protein</fullName>
    </recommendedName>
</protein>
<sequence>MARIQLITIIVDFLFVLYISRLIVKGKLREEYAVVWIACTALLTLFSLWRDGLEVLAKLFGVYAAPNLVFTVLIFLILIYLLHLSVVNSKLQKNVTRLTQEMALLQEKLEKEK</sequence>
<dbReference type="AlphaFoldDB" id="A0A173M9W6"/>
<keyword evidence="3" id="KW-1185">Reference proteome</keyword>
<evidence type="ECO:0000313" key="3">
    <source>
        <dbReference type="Proteomes" id="UP000186917"/>
    </source>
</evidence>
<gene>
    <name evidence="2" type="ORF">SAMN05421788_11042</name>
</gene>
<dbReference type="OrthoDB" id="677868at2"/>
<proteinExistence type="predicted"/>
<dbReference type="STRING" id="477680.SAMN05421788_11042"/>
<feature type="transmembrane region" description="Helical" evidence="1">
    <location>
        <begin position="61"/>
        <end position="82"/>
    </location>
</feature>
<dbReference type="Pfam" id="PF10066">
    <property type="entry name" value="DUF2304"/>
    <property type="match status" value="1"/>
</dbReference>
<name>A0A173M9W6_9BACT</name>
<keyword evidence="1" id="KW-0812">Transmembrane</keyword>
<evidence type="ECO:0000313" key="2">
    <source>
        <dbReference type="EMBL" id="SIT30991.1"/>
    </source>
</evidence>
<dbReference type="RefSeq" id="WP_076381632.1">
    <property type="nucleotide sequence ID" value="NZ_AP017422.1"/>
</dbReference>
<evidence type="ECO:0000256" key="1">
    <source>
        <dbReference type="SAM" id="Phobius"/>
    </source>
</evidence>
<evidence type="ECO:0008006" key="4">
    <source>
        <dbReference type="Google" id="ProtNLM"/>
    </source>
</evidence>
<keyword evidence="1" id="KW-1133">Transmembrane helix</keyword>
<feature type="transmembrane region" description="Helical" evidence="1">
    <location>
        <begin position="31"/>
        <end position="49"/>
    </location>
</feature>
<feature type="transmembrane region" description="Helical" evidence="1">
    <location>
        <begin position="6"/>
        <end position="24"/>
    </location>
</feature>
<dbReference type="Proteomes" id="UP000186917">
    <property type="component" value="Unassembled WGS sequence"/>
</dbReference>
<dbReference type="KEGG" id="fln:FLA_0299"/>
<dbReference type="EMBL" id="FTOR01000010">
    <property type="protein sequence ID" value="SIT30991.1"/>
    <property type="molecule type" value="Genomic_DNA"/>
</dbReference>
<keyword evidence="1" id="KW-0472">Membrane</keyword>